<gene>
    <name evidence="1" type="ORF">CIT37_23435</name>
</gene>
<organism evidence="1 2">
    <name type="scientific">Bradyrhizobium ottawaense</name>
    <dbReference type="NCBI Taxonomy" id="931866"/>
    <lineage>
        <taxon>Bacteria</taxon>
        <taxon>Pseudomonadati</taxon>
        <taxon>Pseudomonadota</taxon>
        <taxon>Alphaproteobacteria</taxon>
        <taxon>Hyphomicrobiales</taxon>
        <taxon>Nitrobacteraceae</taxon>
        <taxon>Bradyrhizobium</taxon>
    </lineage>
</organism>
<reference evidence="1 2" key="2">
    <citation type="journal article" date="2017" name="Syst. Appl. Microbiol.">
        <title>Soybeans inoculated with root zone soils of Canadian native legumes harbour diverse and novel Bradyrhizobium spp. that possess agricultural potential.</title>
        <authorList>
            <person name="Bromfield E.S.P."/>
            <person name="Cloutier S."/>
            <person name="Tambong J.T."/>
            <person name="Tran Thi T.V."/>
        </authorList>
    </citation>
    <scope>NUCLEOTIDE SEQUENCE [LARGE SCALE GENOMIC DNA]</scope>
    <source>
        <strain evidence="1 2">OO99</strain>
    </source>
</reference>
<name>A0A2U8PAH9_9BRAD</name>
<proteinExistence type="predicted"/>
<dbReference type="Proteomes" id="UP000215703">
    <property type="component" value="Chromosome"/>
</dbReference>
<protein>
    <submittedName>
        <fullName evidence="1">Uncharacterized protein</fullName>
    </submittedName>
</protein>
<dbReference type="EMBL" id="CP029425">
    <property type="protein sequence ID" value="AWL94779.1"/>
    <property type="molecule type" value="Genomic_DNA"/>
</dbReference>
<dbReference type="AlphaFoldDB" id="A0A2U8PAH9"/>
<sequence length="74" mass="7943">MSPSVNPRRRKYSTLPKFGFGVCVAHPGSPRGAIMCRHASRAGLAVDAAASAREARAGRVVPVSPRLRADERRC</sequence>
<evidence type="ECO:0000313" key="1">
    <source>
        <dbReference type="EMBL" id="AWL94779.1"/>
    </source>
</evidence>
<reference evidence="1 2" key="1">
    <citation type="journal article" date="2014" name="Int. J. Syst. Evol. Microbiol.">
        <title>Bradyrhizobium ottawaense sp. nov., a symbiotic nitrogen fixing bacterium from root nodules of soybeans in Canada.</title>
        <authorList>
            <person name="Yu X."/>
            <person name="Cloutier S."/>
            <person name="Tambong J.T."/>
            <person name="Bromfield E.S."/>
        </authorList>
    </citation>
    <scope>NUCLEOTIDE SEQUENCE [LARGE SCALE GENOMIC DNA]</scope>
    <source>
        <strain evidence="1 2">OO99</strain>
    </source>
</reference>
<evidence type="ECO:0000313" key="2">
    <source>
        <dbReference type="Proteomes" id="UP000215703"/>
    </source>
</evidence>
<accession>A0A2U8PAH9</accession>